<dbReference type="GO" id="GO:0005829">
    <property type="term" value="C:cytosol"/>
    <property type="evidence" value="ECO:0007669"/>
    <property type="project" value="TreeGrafter"/>
</dbReference>
<dbReference type="GO" id="GO:0008408">
    <property type="term" value="F:3'-5' exonuclease activity"/>
    <property type="evidence" value="ECO:0007669"/>
    <property type="project" value="TreeGrafter"/>
</dbReference>
<dbReference type="InterPro" id="IPR035901">
    <property type="entry name" value="GIY-YIG_endonuc_sf"/>
</dbReference>
<dbReference type="SUPFAM" id="SSF53098">
    <property type="entry name" value="Ribonuclease H-like"/>
    <property type="match status" value="1"/>
</dbReference>
<organism evidence="4 5">
    <name type="scientific">Aquimarina brevivitae</name>
    <dbReference type="NCBI Taxonomy" id="323412"/>
    <lineage>
        <taxon>Bacteria</taxon>
        <taxon>Pseudomonadati</taxon>
        <taxon>Bacteroidota</taxon>
        <taxon>Flavobacteriia</taxon>
        <taxon>Flavobacteriales</taxon>
        <taxon>Flavobacteriaceae</taxon>
        <taxon>Aquimarina</taxon>
    </lineage>
</organism>
<evidence type="ECO:0000256" key="2">
    <source>
        <dbReference type="ARBA" id="ARBA00026073"/>
    </source>
</evidence>
<dbReference type="GO" id="GO:0003677">
    <property type="term" value="F:DNA binding"/>
    <property type="evidence" value="ECO:0007669"/>
    <property type="project" value="InterPro"/>
</dbReference>
<dbReference type="InterPro" id="IPR013520">
    <property type="entry name" value="Ribonucl_H"/>
</dbReference>
<dbReference type="CDD" id="cd10434">
    <property type="entry name" value="GIY-YIG_UvrC_Cho"/>
    <property type="match status" value="1"/>
</dbReference>
<comment type="function">
    <text evidence="1">DNA polymerase III is a complex, multichain enzyme responsible for most of the replicative synthesis in bacteria. The epsilon subunit contain the editing function and is a proofreading 3'-5' exonuclease.</text>
</comment>
<protein>
    <submittedName>
        <fullName evidence="4">DNA polymerase-3 subunit epsilon</fullName>
    </submittedName>
</protein>
<dbReference type="FunFam" id="3.30.420.10:FF:000045">
    <property type="entry name" value="3'-5' exonuclease DinG"/>
    <property type="match status" value="1"/>
</dbReference>
<dbReference type="InterPro" id="IPR000305">
    <property type="entry name" value="GIY-YIG_endonuc"/>
</dbReference>
<comment type="subunit">
    <text evidence="2">DNA polymerase III contains a core (composed of alpha, epsilon and theta chains) that associates with a tau subunit. This core dimerizes to form the POLIII' complex. PolIII' associates with the gamma complex (composed of gamma, delta, delta', psi and chi chains) and with the beta chain to form the complete DNA polymerase III complex.</text>
</comment>
<sequence length="461" mass="52738">MPHQRFAIIDVETTGKGITGNRITEICIVLLQQGEIIDKFTTLVNPQCTISPFITGLTGIDNDMVRDAPTFPEIAEQIISMTTDAVFVAHNVNFDYNVIRGEFKSLGYTYTRKKLCTVRLSRKLVPGLLSYSLGKLCRALDIPLVDRHRAEGDTDATVQLFQYLLALDEGQKTIQQFINARSKQATLPPHLDPTAIENLPETTGIYLFKDQQGKIIYVGKAKNIKQRVISHFYDKKNREYALGQSTHDIDFETTGNELVALLVEADKIQQHYPKYNVAQKRPVHMFRIIRYTNRKGVIQLAIDRSRSSAQETLDVFYTRAEAQACLEELCIKYQLCPRYCGLQSTLEQCSHYKIKTCKGICTNKESVALYNIRVQQALQELHEQKETYVIREKGRAQEEQSFVLIQEGIYKGYGYVTDEDQLTSITACEDFLIPQQHTYHTTKIIKGYLKKYGERNVVYES</sequence>
<gene>
    <name evidence="4" type="ORF">EV197_2461</name>
</gene>
<dbReference type="InterPro" id="IPR047296">
    <property type="entry name" value="GIY-YIG_UvrC_Cho"/>
</dbReference>
<dbReference type="Gene3D" id="3.30.420.10">
    <property type="entry name" value="Ribonuclease H-like superfamily/Ribonuclease H"/>
    <property type="match status" value="1"/>
</dbReference>
<comment type="caution">
    <text evidence="4">The sequence shown here is derived from an EMBL/GenBank/DDBJ whole genome shotgun (WGS) entry which is preliminary data.</text>
</comment>
<dbReference type="Proteomes" id="UP000292262">
    <property type="component" value="Unassembled WGS sequence"/>
</dbReference>
<evidence type="ECO:0000259" key="3">
    <source>
        <dbReference type="PROSITE" id="PS50164"/>
    </source>
</evidence>
<dbReference type="SMART" id="SM00479">
    <property type="entry name" value="EXOIII"/>
    <property type="match status" value="1"/>
</dbReference>
<accession>A0A4Q7P3A0</accession>
<dbReference type="PANTHER" id="PTHR30231:SF37">
    <property type="entry name" value="EXODEOXYRIBONUCLEASE 10"/>
    <property type="match status" value="1"/>
</dbReference>
<dbReference type="Pfam" id="PF00929">
    <property type="entry name" value="RNase_T"/>
    <property type="match status" value="1"/>
</dbReference>
<dbReference type="GO" id="GO:0045004">
    <property type="term" value="P:DNA replication proofreading"/>
    <property type="evidence" value="ECO:0007669"/>
    <property type="project" value="TreeGrafter"/>
</dbReference>
<dbReference type="InterPro" id="IPR006054">
    <property type="entry name" value="DnaQ"/>
</dbReference>
<dbReference type="InterPro" id="IPR036397">
    <property type="entry name" value="RNaseH_sf"/>
</dbReference>
<dbReference type="GO" id="GO:0003887">
    <property type="term" value="F:DNA-directed DNA polymerase activity"/>
    <property type="evidence" value="ECO:0007669"/>
    <property type="project" value="InterPro"/>
</dbReference>
<dbReference type="GO" id="GO:0006289">
    <property type="term" value="P:nucleotide-excision repair"/>
    <property type="evidence" value="ECO:0007669"/>
    <property type="project" value="InterPro"/>
</dbReference>
<reference evidence="4 5" key="1">
    <citation type="submission" date="2019-02" db="EMBL/GenBank/DDBJ databases">
        <title>Genomic Encyclopedia of Type Strains, Phase IV (KMG-IV): sequencing the most valuable type-strain genomes for metagenomic binning, comparative biology and taxonomic classification.</title>
        <authorList>
            <person name="Goeker M."/>
        </authorList>
    </citation>
    <scope>NUCLEOTIDE SEQUENCE [LARGE SCALE GENOMIC DNA]</scope>
    <source>
        <strain evidence="4 5">DSM 17196</strain>
    </source>
</reference>
<dbReference type="SUPFAM" id="SSF82771">
    <property type="entry name" value="GIY-YIG endonuclease"/>
    <property type="match status" value="1"/>
</dbReference>
<proteinExistence type="predicted"/>
<dbReference type="CDD" id="cd06127">
    <property type="entry name" value="DEDDh"/>
    <property type="match status" value="1"/>
</dbReference>
<evidence type="ECO:0000313" key="5">
    <source>
        <dbReference type="Proteomes" id="UP000292262"/>
    </source>
</evidence>
<dbReference type="Pfam" id="PF01541">
    <property type="entry name" value="GIY-YIG"/>
    <property type="match status" value="1"/>
</dbReference>
<dbReference type="OrthoDB" id="9803913at2"/>
<dbReference type="RefSeq" id="WP_130286985.1">
    <property type="nucleotide sequence ID" value="NZ_SGXE01000002.1"/>
</dbReference>
<keyword evidence="5" id="KW-1185">Reference proteome</keyword>
<dbReference type="Gene3D" id="3.40.1440.10">
    <property type="entry name" value="GIY-YIG endonuclease"/>
    <property type="match status" value="1"/>
</dbReference>
<evidence type="ECO:0000313" key="4">
    <source>
        <dbReference type="EMBL" id="RZS93880.1"/>
    </source>
</evidence>
<dbReference type="NCBIfam" id="TIGR00573">
    <property type="entry name" value="dnaq"/>
    <property type="match status" value="1"/>
</dbReference>
<dbReference type="PANTHER" id="PTHR30231">
    <property type="entry name" value="DNA POLYMERASE III SUBUNIT EPSILON"/>
    <property type="match status" value="1"/>
</dbReference>
<dbReference type="InterPro" id="IPR012337">
    <property type="entry name" value="RNaseH-like_sf"/>
</dbReference>
<dbReference type="AlphaFoldDB" id="A0A4Q7P3A0"/>
<feature type="domain" description="GIY-YIG" evidence="3">
    <location>
        <begin position="201"/>
        <end position="277"/>
    </location>
</feature>
<name>A0A4Q7P3A0_9FLAO</name>
<evidence type="ECO:0000256" key="1">
    <source>
        <dbReference type="ARBA" id="ARBA00025483"/>
    </source>
</evidence>
<dbReference type="SMART" id="SM00465">
    <property type="entry name" value="GIYc"/>
    <property type="match status" value="1"/>
</dbReference>
<dbReference type="EMBL" id="SGXE01000002">
    <property type="protein sequence ID" value="RZS93880.1"/>
    <property type="molecule type" value="Genomic_DNA"/>
</dbReference>
<dbReference type="PROSITE" id="PS50164">
    <property type="entry name" value="GIY_YIG"/>
    <property type="match status" value="1"/>
</dbReference>